<keyword evidence="2" id="KW-0732">Signal</keyword>
<dbReference type="GO" id="GO:0016020">
    <property type="term" value="C:membrane"/>
    <property type="evidence" value="ECO:0007669"/>
    <property type="project" value="TreeGrafter"/>
</dbReference>
<gene>
    <name evidence="3" type="ORF">GCK32_003507</name>
</gene>
<evidence type="ECO:0000256" key="2">
    <source>
        <dbReference type="SAM" id="SignalP"/>
    </source>
</evidence>
<keyword evidence="1" id="KW-0812">Transmembrane</keyword>
<evidence type="ECO:0000256" key="1">
    <source>
        <dbReference type="SAM" id="Phobius"/>
    </source>
</evidence>
<organism evidence="3 4">
    <name type="scientific">Trichostrongylus colubriformis</name>
    <name type="common">Black scour worm</name>
    <dbReference type="NCBI Taxonomy" id="6319"/>
    <lineage>
        <taxon>Eukaryota</taxon>
        <taxon>Metazoa</taxon>
        <taxon>Ecdysozoa</taxon>
        <taxon>Nematoda</taxon>
        <taxon>Chromadorea</taxon>
        <taxon>Rhabditida</taxon>
        <taxon>Rhabditina</taxon>
        <taxon>Rhabditomorpha</taxon>
        <taxon>Strongyloidea</taxon>
        <taxon>Trichostrongylidae</taxon>
        <taxon>Trichostrongylus</taxon>
    </lineage>
</organism>
<reference evidence="3 4" key="1">
    <citation type="submission" date="2019-10" db="EMBL/GenBank/DDBJ databases">
        <title>Assembly and Annotation for the nematode Trichostrongylus colubriformis.</title>
        <authorList>
            <person name="Martin J."/>
        </authorList>
    </citation>
    <scope>NUCLEOTIDE SEQUENCE [LARGE SCALE GENOMIC DNA]</scope>
    <source>
        <strain evidence="3">G859</strain>
        <tissue evidence="3">Whole worm</tissue>
    </source>
</reference>
<keyword evidence="1" id="KW-0472">Membrane</keyword>
<protein>
    <submittedName>
        <fullName evidence="3">Uncharacterized protein</fullName>
    </submittedName>
</protein>
<feature type="chain" id="PRO_5042888213" evidence="2">
    <location>
        <begin position="25"/>
        <end position="89"/>
    </location>
</feature>
<comment type="caution">
    <text evidence="3">The sequence shown here is derived from an EMBL/GenBank/DDBJ whole genome shotgun (WGS) entry which is preliminary data.</text>
</comment>
<sequence>MAVISFLFCIIVLLIPLAVNIVCPDNTPAQWSRLFLGISVIVVASNIPFVFLARSEPAPWTKNQIHELPRKTDAVQIGDMTSNSVQQRF</sequence>
<name>A0AAN8F4M9_TRICO</name>
<dbReference type="PANTHER" id="PTHR45757">
    <property type="entry name" value="PROTEIN CBG23364-RELATED"/>
    <property type="match status" value="1"/>
</dbReference>
<dbReference type="PANTHER" id="PTHR45757:SF11">
    <property type="entry name" value="MAJOR FACILITATOR SUPERFAMILY (MFS) PROFILE DOMAIN-CONTAINING PROTEIN"/>
    <property type="match status" value="1"/>
</dbReference>
<proteinExistence type="predicted"/>
<evidence type="ECO:0000313" key="3">
    <source>
        <dbReference type="EMBL" id="KAK5969234.1"/>
    </source>
</evidence>
<keyword evidence="4" id="KW-1185">Reference proteome</keyword>
<accession>A0AAN8F4M9</accession>
<feature type="transmembrane region" description="Helical" evidence="1">
    <location>
        <begin position="34"/>
        <end position="53"/>
    </location>
</feature>
<dbReference type="AlphaFoldDB" id="A0AAN8F4M9"/>
<dbReference type="EMBL" id="WIXE01020408">
    <property type="protein sequence ID" value="KAK5969234.1"/>
    <property type="molecule type" value="Genomic_DNA"/>
</dbReference>
<feature type="signal peptide" evidence="2">
    <location>
        <begin position="1"/>
        <end position="24"/>
    </location>
</feature>
<keyword evidence="1" id="KW-1133">Transmembrane helix</keyword>
<evidence type="ECO:0000313" key="4">
    <source>
        <dbReference type="Proteomes" id="UP001331761"/>
    </source>
</evidence>
<dbReference type="Proteomes" id="UP001331761">
    <property type="component" value="Unassembled WGS sequence"/>
</dbReference>